<keyword evidence="6" id="KW-0547">Nucleotide-binding</keyword>
<dbReference type="GO" id="GO:0015662">
    <property type="term" value="F:P-type ion transporter activity"/>
    <property type="evidence" value="ECO:0007669"/>
    <property type="project" value="TreeGrafter"/>
</dbReference>
<evidence type="ECO:0000256" key="3">
    <source>
        <dbReference type="ARBA" id="ARBA00022448"/>
    </source>
</evidence>
<evidence type="ECO:0000256" key="8">
    <source>
        <dbReference type="ARBA" id="ARBA00022840"/>
    </source>
</evidence>
<feature type="non-terminal residue" evidence="15">
    <location>
        <position position="1"/>
    </location>
</feature>
<feature type="compositionally biased region" description="Polar residues" evidence="13">
    <location>
        <begin position="380"/>
        <end position="390"/>
    </location>
</feature>
<evidence type="ECO:0000256" key="13">
    <source>
        <dbReference type="SAM" id="MobiDB-lite"/>
    </source>
</evidence>
<protein>
    <recommendedName>
        <fullName evidence="17">AT131 ATPase</fullName>
    </recommendedName>
</protein>
<dbReference type="SUPFAM" id="SSF81660">
    <property type="entry name" value="Metal cation-transporting ATPase, ATP-binding domain N"/>
    <property type="match status" value="1"/>
</dbReference>
<comment type="similarity">
    <text evidence="2">Belongs to the cation transport ATPase (P-type) (TC 3.A.3) family. Type V subfamily.</text>
</comment>
<comment type="subcellular location">
    <subcellularLocation>
        <location evidence="1">Endoplasmic reticulum membrane</location>
        <topology evidence="1">Multi-pass membrane protein</topology>
    </subcellularLocation>
</comment>
<evidence type="ECO:0000256" key="6">
    <source>
        <dbReference type="ARBA" id="ARBA00022741"/>
    </source>
</evidence>
<keyword evidence="12 14" id="KW-0472">Membrane</keyword>
<dbReference type="SUPFAM" id="SSF56784">
    <property type="entry name" value="HAD-like"/>
    <property type="match status" value="1"/>
</dbReference>
<evidence type="ECO:0000256" key="14">
    <source>
        <dbReference type="SAM" id="Phobius"/>
    </source>
</evidence>
<keyword evidence="4 14" id="KW-0812">Transmembrane</keyword>
<evidence type="ECO:0000256" key="10">
    <source>
        <dbReference type="ARBA" id="ARBA00022967"/>
    </source>
</evidence>
<evidence type="ECO:0000256" key="12">
    <source>
        <dbReference type="ARBA" id="ARBA00023136"/>
    </source>
</evidence>
<feature type="transmembrane region" description="Helical" evidence="14">
    <location>
        <begin position="597"/>
        <end position="617"/>
    </location>
</feature>
<feature type="region of interest" description="Disordered" evidence="13">
    <location>
        <begin position="330"/>
        <end position="390"/>
    </location>
</feature>
<name>A0AAW0VZT3_CHEQU</name>
<evidence type="ECO:0000313" key="15">
    <source>
        <dbReference type="EMBL" id="KAK8721724.1"/>
    </source>
</evidence>
<keyword evidence="8" id="KW-0067">ATP-binding</keyword>
<evidence type="ECO:0008006" key="17">
    <source>
        <dbReference type="Google" id="ProtNLM"/>
    </source>
</evidence>
<dbReference type="GO" id="GO:0019829">
    <property type="term" value="F:ATPase-coupled monoatomic cation transmembrane transporter activity"/>
    <property type="evidence" value="ECO:0007669"/>
    <property type="project" value="TreeGrafter"/>
</dbReference>
<proteinExistence type="inferred from homology"/>
<keyword evidence="5" id="KW-0479">Metal-binding</keyword>
<feature type="compositionally biased region" description="Basic and acidic residues" evidence="13">
    <location>
        <begin position="356"/>
        <end position="372"/>
    </location>
</feature>
<dbReference type="GO" id="GO:0005524">
    <property type="term" value="F:ATP binding"/>
    <property type="evidence" value="ECO:0007669"/>
    <property type="project" value="UniProtKB-KW"/>
</dbReference>
<dbReference type="InterPro" id="IPR023214">
    <property type="entry name" value="HAD_sf"/>
</dbReference>
<dbReference type="GO" id="GO:0046872">
    <property type="term" value="F:metal ion binding"/>
    <property type="evidence" value="ECO:0007669"/>
    <property type="project" value="UniProtKB-KW"/>
</dbReference>
<evidence type="ECO:0000256" key="4">
    <source>
        <dbReference type="ARBA" id="ARBA00022692"/>
    </source>
</evidence>
<dbReference type="SUPFAM" id="SSF81665">
    <property type="entry name" value="Calcium ATPase, transmembrane domain M"/>
    <property type="match status" value="1"/>
</dbReference>
<dbReference type="GO" id="GO:0016887">
    <property type="term" value="F:ATP hydrolysis activity"/>
    <property type="evidence" value="ECO:0007669"/>
    <property type="project" value="InterPro"/>
</dbReference>
<dbReference type="PANTHER" id="PTHR45630">
    <property type="entry name" value="CATION-TRANSPORTING ATPASE-RELATED"/>
    <property type="match status" value="1"/>
</dbReference>
<organism evidence="15 16">
    <name type="scientific">Cherax quadricarinatus</name>
    <name type="common">Australian red claw crayfish</name>
    <dbReference type="NCBI Taxonomy" id="27406"/>
    <lineage>
        <taxon>Eukaryota</taxon>
        <taxon>Metazoa</taxon>
        <taxon>Ecdysozoa</taxon>
        <taxon>Arthropoda</taxon>
        <taxon>Crustacea</taxon>
        <taxon>Multicrustacea</taxon>
        <taxon>Malacostraca</taxon>
        <taxon>Eumalacostraca</taxon>
        <taxon>Eucarida</taxon>
        <taxon>Decapoda</taxon>
        <taxon>Pleocyemata</taxon>
        <taxon>Astacidea</taxon>
        <taxon>Parastacoidea</taxon>
        <taxon>Parastacidae</taxon>
        <taxon>Cherax</taxon>
    </lineage>
</organism>
<dbReference type="Gene3D" id="3.40.50.1000">
    <property type="entry name" value="HAD superfamily/HAD-like"/>
    <property type="match status" value="1"/>
</dbReference>
<dbReference type="PANTHER" id="PTHR45630:SF7">
    <property type="entry name" value="ENDOPLASMIC RETICULUM TRANSMEMBRANE HELIX TRANSLOCASE"/>
    <property type="match status" value="1"/>
</dbReference>
<sequence length="673" mass="74799">GTSDVVPVYEAPLETVQVIASCHSLVQLEDGLVGDPQEKATLSAIDWTLTKGEAVIPRKGKAPGMKIFHRFHFSSQLKRMSVITGYTQSGSADVVYLATVKGAPETLRPMFSSLPPNYDNVYIKLSRRGARVLALGRKELGKLSHAEVREITREGLECDLVFAGFIIISCPLKRDSKEVVKEILQSSHAVVMITGDNSLTACHVAKELKFTQKKATLILQDYGEDHWGWESIDETVKMDVVPPRSHLDNFFTTYDFCITGEGLAWLKAQHPQFFRSILPHVRVFARVAPKQKEFVITAYKSLGYTTLMCGDGTNDVGALKHAHCGVAILSSAPDRPPQKKKRGDEPGNNMTPAMSEKLESAKKLARRVEKQKAHTPPAGPNQQRLTPQQEQMVKAQAQLQKLLQELEEENNPVVKLGDASIAAPFTSKLSSIQCVCHIIKQGRCTLLTTLQMFKILALNALILAYSQSVLYLDGIKFSDYQATLQGLLLAACFLFISRSKPLKILSKERPLPNIFNVYTIMTVLLQFAVHFTCLVFLVKQANEWSPPKEKFVDLEKEFEPSLLNSTVYVISMTLQISTFAINYRGHPFMESLTENKALLYSLIGSGGVVLTLALGIVPEFAQQFEIVDFPPEYRIMLVKVLVADFALSLIVDRVCLFLFGEGRLPAELRKGGL</sequence>
<reference evidence="15 16" key="1">
    <citation type="journal article" date="2024" name="BMC Genomics">
        <title>Genome assembly of redclaw crayfish (Cherax quadricarinatus) provides insights into its immune adaptation and hypoxia tolerance.</title>
        <authorList>
            <person name="Liu Z."/>
            <person name="Zheng J."/>
            <person name="Li H."/>
            <person name="Fang K."/>
            <person name="Wang S."/>
            <person name="He J."/>
            <person name="Zhou D."/>
            <person name="Weng S."/>
            <person name="Chi M."/>
            <person name="Gu Z."/>
            <person name="He J."/>
            <person name="Li F."/>
            <person name="Wang M."/>
        </authorList>
    </citation>
    <scope>NUCLEOTIDE SEQUENCE [LARGE SCALE GENOMIC DNA]</scope>
    <source>
        <strain evidence="15">ZL_2023a</strain>
    </source>
</reference>
<dbReference type="AlphaFoldDB" id="A0AAW0VZT3"/>
<keyword evidence="10" id="KW-1278">Translocase</keyword>
<dbReference type="InterPro" id="IPR006544">
    <property type="entry name" value="P-type_TPase_V"/>
</dbReference>
<gene>
    <name evidence="15" type="ORF">OTU49_012534</name>
</gene>
<dbReference type="GO" id="GO:0005789">
    <property type="term" value="C:endoplasmic reticulum membrane"/>
    <property type="evidence" value="ECO:0007669"/>
    <property type="project" value="UniProtKB-SubCell"/>
</dbReference>
<evidence type="ECO:0000256" key="5">
    <source>
        <dbReference type="ARBA" id="ARBA00022723"/>
    </source>
</evidence>
<dbReference type="FunFam" id="3.40.50.1000:FF:000056">
    <property type="entry name" value="Cation-transporting ATPase"/>
    <property type="match status" value="1"/>
</dbReference>
<dbReference type="Gene3D" id="3.40.1110.10">
    <property type="entry name" value="Calcium-transporting ATPase, cytoplasmic domain N"/>
    <property type="match status" value="1"/>
</dbReference>
<feature type="transmembrane region" description="Helical" evidence="14">
    <location>
        <begin position="517"/>
        <end position="538"/>
    </location>
</feature>
<feature type="transmembrane region" description="Helical" evidence="14">
    <location>
        <begin position="637"/>
        <end position="660"/>
    </location>
</feature>
<dbReference type="InterPro" id="IPR001757">
    <property type="entry name" value="P_typ_ATPase"/>
</dbReference>
<comment type="caution">
    <text evidence="15">The sequence shown here is derived from an EMBL/GenBank/DDBJ whole genome shotgun (WGS) entry which is preliminary data.</text>
</comment>
<keyword evidence="9" id="KW-0460">Magnesium</keyword>
<accession>A0AAW0VZT3</accession>
<evidence type="ECO:0000256" key="9">
    <source>
        <dbReference type="ARBA" id="ARBA00022842"/>
    </source>
</evidence>
<keyword evidence="7" id="KW-0256">Endoplasmic reticulum</keyword>
<dbReference type="InterPro" id="IPR036412">
    <property type="entry name" value="HAD-like_sf"/>
</dbReference>
<evidence type="ECO:0000256" key="1">
    <source>
        <dbReference type="ARBA" id="ARBA00004477"/>
    </source>
</evidence>
<dbReference type="EMBL" id="JARKIK010000098">
    <property type="protein sequence ID" value="KAK8721724.1"/>
    <property type="molecule type" value="Genomic_DNA"/>
</dbReference>
<keyword evidence="3" id="KW-0813">Transport</keyword>
<dbReference type="Proteomes" id="UP001445076">
    <property type="component" value="Unassembled WGS sequence"/>
</dbReference>
<dbReference type="InterPro" id="IPR023299">
    <property type="entry name" value="ATPase_P-typ_cyto_dom_N"/>
</dbReference>
<evidence type="ECO:0000256" key="2">
    <source>
        <dbReference type="ARBA" id="ARBA00006000"/>
    </source>
</evidence>
<dbReference type="PRINTS" id="PR00119">
    <property type="entry name" value="CATATPASE"/>
</dbReference>
<evidence type="ECO:0000256" key="11">
    <source>
        <dbReference type="ARBA" id="ARBA00022989"/>
    </source>
</evidence>
<dbReference type="NCBIfam" id="TIGR01494">
    <property type="entry name" value="ATPase_P-type"/>
    <property type="match status" value="1"/>
</dbReference>
<evidence type="ECO:0000256" key="7">
    <source>
        <dbReference type="ARBA" id="ARBA00022824"/>
    </source>
</evidence>
<dbReference type="GO" id="GO:0006874">
    <property type="term" value="P:intracellular calcium ion homeostasis"/>
    <property type="evidence" value="ECO:0007669"/>
    <property type="project" value="TreeGrafter"/>
</dbReference>
<evidence type="ECO:0000313" key="16">
    <source>
        <dbReference type="Proteomes" id="UP001445076"/>
    </source>
</evidence>
<keyword evidence="16" id="KW-1185">Reference proteome</keyword>
<dbReference type="InterPro" id="IPR023298">
    <property type="entry name" value="ATPase_P-typ_TM_dom_sf"/>
</dbReference>
<keyword evidence="11 14" id="KW-1133">Transmembrane helix</keyword>